<feature type="region of interest" description="Disordered" evidence="1">
    <location>
        <begin position="665"/>
        <end position="728"/>
    </location>
</feature>
<evidence type="ECO:0000313" key="2">
    <source>
        <dbReference type="EMBL" id="CAD7233284.1"/>
    </source>
</evidence>
<dbReference type="GO" id="GO:0008582">
    <property type="term" value="P:regulation of synaptic assembly at neuromuscular junction"/>
    <property type="evidence" value="ECO:0007669"/>
    <property type="project" value="TreeGrafter"/>
</dbReference>
<accession>A0A7R8WK90</accession>
<name>A0A7R8WK90_9CRUS</name>
<dbReference type="GO" id="GO:0005886">
    <property type="term" value="C:plasma membrane"/>
    <property type="evidence" value="ECO:0007669"/>
    <property type="project" value="TreeGrafter"/>
</dbReference>
<gene>
    <name evidence="2" type="ORF">CTOB1V02_LOCUS11107</name>
</gene>
<organism evidence="2">
    <name type="scientific">Cyprideis torosa</name>
    <dbReference type="NCBI Taxonomy" id="163714"/>
    <lineage>
        <taxon>Eukaryota</taxon>
        <taxon>Metazoa</taxon>
        <taxon>Ecdysozoa</taxon>
        <taxon>Arthropoda</taxon>
        <taxon>Crustacea</taxon>
        <taxon>Oligostraca</taxon>
        <taxon>Ostracoda</taxon>
        <taxon>Podocopa</taxon>
        <taxon>Podocopida</taxon>
        <taxon>Cytherocopina</taxon>
        <taxon>Cytheroidea</taxon>
        <taxon>Cytherideidae</taxon>
        <taxon>Cyprideis</taxon>
    </lineage>
</organism>
<dbReference type="EMBL" id="OB665969">
    <property type="protein sequence ID" value="CAD7233284.1"/>
    <property type="molecule type" value="Genomic_DNA"/>
</dbReference>
<dbReference type="PANTHER" id="PTHR45943:SF1">
    <property type="entry name" value="E3 UBIQUITIN-PROTEIN LIGASE MYCBP2"/>
    <property type="match status" value="1"/>
</dbReference>
<feature type="compositionally biased region" description="Basic and acidic residues" evidence="1">
    <location>
        <begin position="90"/>
        <end position="103"/>
    </location>
</feature>
<dbReference type="GO" id="GO:0005634">
    <property type="term" value="C:nucleus"/>
    <property type="evidence" value="ECO:0007669"/>
    <property type="project" value="TreeGrafter"/>
</dbReference>
<dbReference type="GO" id="GO:0007411">
    <property type="term" value="P:axon guidance"/>
    <property type="evidence" value="ECO:0007669"/>
    <property type="project" value="TreeGrafter"/>
</dbReference>
<dbReference type="InterPro" id="IPR009091">
    <property type="entry name" value="RCC1/BLIP-II"/>
</dbReference>
<dbReference type="Gene3D" id="2.130.10.30">
    <property type="entry name" value="Regulator of chromosome condensation 1/beta-lactamase-inhibitor protein II"/>
    <property type="match status" value="1"/>
</dbReference>
<evidence type="ECO:0000256" key="1">
    <source>
        <dbReference type="SAM" id="MobiDB-lite"/>
    </source>
</evidence>
<reference evidence="2" key="1">
    <citation type="submission" date="2020-11" db="EMBL/GenBank/DDBJ databases">
        <authorList>
            <person name="Tran Van P."/>
        </authorList>
    </citation>
    <scope>NUCLEOTIDE SEQUENCE</scope>
</reference>
<dbReference type="AlphaFoldDB" id="A0A7R8WK90"/>
<feature type="compositionally biased region" description="Polar residues" evidence="1">
    <location>
        <begin position="690"/>
        <end position="707"/>
    </location>
</feature>
<dbReference type="OrthoDB" id="6382327at2759"/>
<dbReference type="GO" id="GO:0061630">
    <property type="term" value="F:ubiquitin protein ligase activity"/>
    <property type="evidence" value="ECO:0007669"/>
    <property type="project" value="TreeGrafter"/>
</dbReference>
<dbReference type="Pfam" id="PF13540">
    <property type="entry name" value="RCC1_2"/>
    <property type="match status" value="1"/>
</dbReference>
<proteinExistence type="predicted"/>
<feature type="non-terminal residue" evidence="2">
    <location>
        <position position="1"/>
    </location>
</feature>
<feature type="region of interest" description="Disordered" evidence="1">
    <location>
        <begin position="90"/>
        <end position="111"/>
    </location>
</feature>
<dbReference type="PANTHER" id="PTHR45943">
    <property type="entry name" value="E3 UBIQUITIN-PROTEIN LIGASE MYCBP2"/>
    <property type="match status" value="1"/>
</dbReference>
<dbReference type="SUPFAM" id="SSF50985">
    <property type="entry name" value="RCC1/BLIP-II"/>
    <property type="match status" value="1"/>
</dbReference>
<protein>
    <submittedName>
        <fullName evidence="2">Uncharacterized protein</fullName>
    </submittedName>
</protein>
<sequence length="882" mass="94663">MPGPSSGSALQAGDAIKLGDSILSKFLPYLPVIWQLRDTDLRERDEQKYDSNVQSLAAQFEVSKMAPSFVVFCRLRFLLLQEWQRRRQEVQRTEDSLRPDSIKQDAGAENPPADVSQTLILGLQTVFQLISESAKYPEFCSRVLDSLLDVLNGVAPEAFQQEPIVILDRLFYQLISLSSSYSTATSALFALSVAIGTPGHILATVSHTLRNDGETSERITLPPNMVSLQRSLLGNQSTWFSSGFNSATCVLSQFRIPVETVMYSLSSSSSPLFAVWGDALFLLTEERGLVKVGSGFGGSTMGEPSASRCNVQRTDVSWMGCIKGHILLKQLSDVDEVEVYLILDMETLKVQGTVTVQGTGTGSSATAFCSPFTDGLSLGRIRVLESASSPLTLVQLWDFEEIPSPDPLVEPSFRLVDRGMGEVPLRLWKKWFDVYGPPDALPPLVKPAEEVVALPGPETDVGEPVQIVCGRDFALCRTTTHRLFVAGDPAALGVKPSGAQGSVRPGMLADWEELRLPSYGRGGEADRTSITGIAAAHDGTHALIALGDGTAYIAGAAHRGEDGEPPTRNRRIFARPVIPRAMVRIQSQHVVAVAANHGSSAFLTSEGRVLLFGKDAKGNPYVSENGLLSTLRTVFIKAIALGKAHAAVVSDHGHVYTFGYNNKGQCGRKKKGPPLPGLIPSPAARKTAERQTSTSGQGTSEAFTSGQRRSEASTSGQGGAAGANKTTNSFVYPRPSGIRHLFYDSMINPGQCRICPICCECTGFAEKCIAKDESGRLPGGFCGCGLGDSGCRGCGICLLCGAMNPDCRVVREFSHVFREGRAPHQMKDPNFAKAWKNTHELGAGACGSRVPLPGLSVMGVKKLPTLPERTTEEAGASDSPRG</sequence>